<dbReference type="AlphaFoldDB" id="A0A934NQK7"/>
<evidence type="ECO:0000313" key="2">
    <source>
        <dbReference type="Proteomes" id="UP000655868"/>
    </source>
</evidence>
<dbReference type="Proteomes" id="UP000655868">
    <property type="component" value="Unassembled WGS sequence"/>
</dbReference>
<protein>
    <submittedName>
        <fullName evidence="1">Uncharacterized protein</fullName>
    </submittedName>
</protein>
<proteinExistence type="predicted"/>
<evidence type="ECO:0000313" key="1">
    <source>
        <dbReference type="EMBL" id="MBJ8339624.1"/>
    </source>
</evidence>
<accession>A0A934NQK7</accession>
<comment type="caution">
    <text evidence="1">The sequence shown here is derived from an EMBL/GenBank/DDBJ whole genome shotgun (WGS) entry which is preliminary data.</text>
</comment>
<organism evidence="1 2">
    <name type="scientific">Antrihabitans stalagmiti</name>
    <dbReference type="NCBI Taxonomy" id="2799499"/>
    <lineage>
        <taxon>Bacteria</taxon>
        <taxon>Bacillati</taxon>
        <taxon>Actinomycetota</taxon>
        <taxon>Actinomycetes</taxon>
        <taxon>Mycobacteriales</taxon>
        <taxon>Nocardiaceae</taxon>
        <taxon>Antrihabitans</taxon>
    </lineage>
</organism>
<keyword evidence="2" id="KW-1185">Reference proteome</keyword>
<sequence>MSESPTDLAARLLAVPALRKILNSHASTDAPLPSGELLLPHTADRRYGASHYNVVIPDLPAPHRYLGCAVIIGGVGTRAFDIDHAVHGSPRNTATIALGTAATAPDGFCSYSIEDDCDLREDGSLLRFGDDLRIEGRFPDYRITVQRPDFTLDIEVAATDEITWFARSPIYDHVGFPARYRGTLTYRGESTEVDGVLSLEHARLLSLPGLLGRPFPAQMKLPWTFFTYHVIKVGPEALLMLASAEMFGQDLLTSAYYKEIGGRHDRWVHGVEFDVLSYRDRPQLAPDGDATRIPHELRWRITDGDAVVTEIVGTTDTDLIYGLGRGWIGGYTYSGHHLGEPVGGDAYYEYVDQR</sequence>
<dbReference type="InterPro" id="IPR046611">
    <property type="entry name" value="DUF6670"/>
</dbReference>
<gene>
    <name evidence="1" type="ORF">JGU71_12070</name>
</gene>
<name>A0A934NQK7_9NOCA</name>
<dbReference type="RefSeq" id="WP_199704351.1">
    <property type="nucleotide sequence ID" value="NZ_JAEMNV010000003.1"/>
</dbReference>
<reference evidence="1" key="1">
    <citation type="submission" date="2020-12" db="EMBL/GenBank/DDBJ databases">
        <title>Antrihabitans popcorni sp. nov. and Antrihabitans auranticaus sp. nov., isolated from a larva cave.</title>
        <authorList>
            <person name="Lee S.D."/>
            <person name="Kim I.S."/>
        </authorList>
    </citation>
    <scope>NUCLEOTIDE SEQUENCE</scope>
    <source>
        <strain evidence="1">YC3-6</strain>
    </source>
</reference>
<dbReference type="EMBL" id="JAEMNV010000003">
    <property type="protein sequence ID" value="MBJ8339624.1"/>
    <property type="molecule type" value="Genomic_DNA"/>
</dbReference>
<dbReference type="Pfam" id="PF20375">
    <property type="entry name" value="DUF6670"/>
    <property type="match status" value="1"/>
</dbReference>